<evidence type="ECO:0000256" key="3">
    <source>
        <dbReference type="ARBA" id="ARBA00012670"/>
    </source>
</evidence>
<protein>
    <recommendedName>
        <fullName evidence="3">non-reducing end alpha-L-arabinofuranosidase</fullName>
        <ecNumber evidence="3">3.2.1.55</ecNumber>
    </recommendedName>
</protein>
<dbReference type="SUPFAM" id="SSF75005">
    <property type="entry name" value="Arabinanase/levansucrase/invertase"/>
    <property type="match status" value="1"/>
</dbReference>
<dbReference type="InterPro" id="IPR005193">
    <property type="entry name" value="GH62_arabinosidase"/>
</dbReference>
<proteinExistence type="predicted"/>
<sequence>MQRLQYIGAACLLLVLLVNCSKRTREPDSSANPETNTAAKEEVIANPTWYAEARCFLDGPAGAFDDLAVKDPSIVYSGGRYHLFYTGRDKGAGGMWRMGYASATSIANLRTAGRTFMSSLNAGAYFCAPQVFWFPAKGRWFLIYQSGQGASFSTSTNVGSPSSWTPVRGMGFGDGIDFWCIADGTYVYCFYSAQDGSRTIKRRRTTIANFPYNWEAPTVVATSTFEAVHVYRNKADSKYYMIVEDINRYQELWTATNLGGAWTKVAEKWASIDNLRFLSEVWTGQVSHVEAIRSGTDDKMEIDNIDRCQLLIQGVPNGNYGDYGNIPYDLGIIRNYQ</sequence>
<dbReference type="EMBL" id="STFF01000002">
    <property type="protein sequence ID" value="THU40159.1"/>
    <property type="molecule type" value="Genomic_DNA"/>
</dbReference>
<reference evidence="8 9" key="1">
    <citation type="submission" date="2019-04" db="EMBL/GenBank/DDBJ databases">
        <title>Niastella caeni sp. nov., isolated from activated sludge.</title>
        <authorList>
            <person name="Sheng M."/>
        </authorList>
    </citation>
    <scope>NUCLEOTIDE SEQUENCE [LARGE SCALE GENOMIC DNA]</scope>
    <source>
        <strain evidence="8 9">HX-2-15</strain>
    </source>
</reference>
<evidence type="ECO:0000256" key="2">
    <source>
        <dbReference type="ARBA" id="ARBA00004613"/>
    </source>
</evidence>
<keyword evidence="4" id="KW-0964">Secreted</keyword>
<evidence type="ECO:0000256" key="4">
    <source>
        <dbReference type="ARBA" id="ARBA00022525"/>
    </source>
</evidence>
<keyword evidence="7" id="KW-0326">Glycosidase</keyword>
<keyword evidence="6" id="KW-0378">Hydrolase</keyword>
<comment type="subcellular location">
    <subcellularLocation>
        <location evidence="2">Secreted</location>
    </subcellularLocation>
</comment>
<evidence type="ECO:0000256" key="1">
    <source>
        <dbReference type="ARBA" id="ARBA00001462"/>
    </source>
</evidence>
<keyword evidence="9" id="KW-1185">Reference proteome</keyword>
<dbReference type="PANTHER" id="PTHR40631:SF2">
    <property type="entry name" value="ALPHA-L-ARABINOFURANOSIDASE"/>
    <property type="match status" value="1"/>
</dbReference>
<dbReference type="EC" id="3.2.1.55" evidence="3"/>
<dbReference type="OrthoDB" id="9794572at2"/>
<name>A0A4S8HZ96_9BACT</name>
<dbReference type="PANTHER" id="PTHR40631">
    <property type="entry name" value="ALPHA-L-ARABINOFURANOSIDASE AXHA-2-RELATED"/>
    <property type="match status" value="1"/>
</dbReference>
<dbReference type="GO" id="GO:0046373">
    <property type="term" value="P:L-arabinose metabolic process"/>
    <property type="evidence" value="ECO:0007669"/>
    <property type="project" value="InterPro"/>
</dbReference>
<dbReference type="InterPro" id="IPR023296">
    <property type="entry name" value="Glyco_hydro_beta-prop_sf"/>
</dbReference>
<dbReference type="AlphaFoldDB" id="A0A4S8HZ96"/>
<evidence type="ECO:0000313" key="8">
    <source>
        <dbReference type="EMBL" id="THU40159.1"/>
    </source>
</evidence>
<evidence type="ECO:0000256" key="6">
    <source>
        <dbReference type="ARBA" id="ARBA00022801"/>
    </source>
</evidence>
<evidence type="ECO:0000256" key="5">
    <source>
        <dbReference type="ARBA" id="ARBA00022729"/>
    </source>
</evidence>
<dbReference type="Proteomes" id="UP000306918">
    <property type="component" value="Unassembled WGS sequence"/>
</dbReference>
<accession>A0A4S8HZ96</accession>
<comment type="catalytic activity">
    <reaction evidence="1">
        <text>Hydrolysis of terminal non-reducing alpha-L-arabinofuranoside residues in alpha-L-arabinosides.</text>
        <dbReference type="EC" id="3.2.1.55"/>
    </reaction>
</comment>
<dbReference type="GO" id="GO:0046556">
    <property type="term" value="F:alpha-L-arabinofuranosidase activity"/>
    <property type="evidence" value="ECO:0007669"/>
    <property type="project" value="UniProtKB-EC"/>
</dbReference>
<evidence type="ECO:0000313" key="9">
    <source>
        <dbReference type="Proteomes" id="UP000306918"/>
    </source>
</evidence>
<keyword evidence="5" id="KW-0732">Signal</keyword>
<gene>
    <name evidence="8" type="ORF">FAM09_09780</name>
</gene>
<evidence type="ECO:0000256" key="7">
    <source>
        <dbReference type="ARBA" id="ARBA00023295"/>
    </source>
</evidence>
<dbReference type="RefSeq" id="WP_136576913.1">
    <property type="nucleotide sequence ID" value="NZ_STFF01000002.1"/>
</dbReference>
<organism evidence="8 9">
    <name type="scientific">Niastella caeni</name>
    <dbReference type="NCBI Taxonomy" id="2569763"/>
    <lineage>
        <taxon>Bacteria</taxon>
        <taxon>Pseudomonadati</taxon>
        <taxon>Bacteroidota</taxon>
        <taxon>Chitinophagia</taxon>
        <taxon>Chitinophagales</taxon>
        <taxon>Chitinophagaceae</taxon>
        <taxon>Niastella</taxon>
    </lineage>
</organism>
<comment type="caution">
    <text evidence="8">The sequence shown here is derived from an EMBL/GenBank/DDBJ whole genome shotgun (WGS) entry which is preliminary data.</text>
</comment>
<dbReference type="Pfam" id="PF03664">
    <property type="entry name" value="Glyco_hydro_62"/>
    <property type="match status" value="1"/>
</dbReference>
<dbReference type="Gene3D" id="2.115.10.20">
    <property type="entry name" value="Glycosyl hydrolase domain, family 43"/>
    <property type="match status" value="1"/>
</dbReference>
<dbReference type="GO" id="GO:0005576">
    <property type="term" value="C:extracellular region"/>
    <property type="evidence" value="ECO:0007669"/>
    <property type="project" value="UniProtKB-SubCell"/>
</dbReference>